<evidence type="ECO:0000259" key="5">
    <source>
        <dbReference type="Pfam" id="PF00496"/>
    </source>
</evidence>
<dbReference type="Gene3D" id="3.40.190.10">
    <property type="entry name" value="Periplasmic binding protein-like II"/>
    <property type="match status" value="1"/>
</dbReference>
<proteinExistence type="inferred from homology"/>
<evidence type="ECO:0000256" key="1">
    <source>
        <dbReference type="ARBA" id="ARBA00005695"/>
    </source>
</evidence>
<dbReference type="PANTHER" id="PTHR30290">
    <property type="entry name" value="PERIPLASMIC BINDING COMPONENT OF ABC TRANSPORTER"/>
    <property type="match status" value="1"/>
</dbReference>
<dbReference type="AlphaFoldDB" id="A0A9D1F8R1"/>
<dbReference type="GO" id="GO:0042597">
    <property type="term" value="C:periplasmic space"/>
    <property type="evidence" value="ECO:0007669"/>
    <property type="project" value="UniProtKB-ARBA"/>
</dbReference>
<name>A0A9D1F8R1_9FIRM</name>
<feature type="domain" description="Solute-binding protein family 5" evidence="5">
    <location>
        <begin position="92"/>
        <end position="440"/>
    </location>
</feature>
<dbReference type="EMBL" id="DVJJ01000041">
    <property type="protein sequence ID" value="HIS64170.1"/>
    <property type="molecule type" value="Genomic_DNA"/>
</dbReference>
<dbReference type="SUPFAM" id="SSF53850">
    <property type="entry name" value="Periplasmic binding protein-like II"/>
    <property type="match status" value="1"/>
</dbReference>
<feature type="signal peptide" evidence="4">
    <location>
        <begin position="1"/>
        <end position="22"/>
    </location>
</feature>
<dbReference type="InterPro" id="IPR030678">
    <property type="entry name" value="Peptide/Ni-bd"/>
</dbReference>
<dbReference type="InterPro" id="IPR039424">
    <property type="entry name" value="SBP_5"/>
</dbReference>
<protein>
    <submittedName>
        <fullName evidence="6">Peptide-binding protein</fullName>
    </submittedName>
</protein>
<comment type="similarity">
    <text evidence="1">Belongs to the bacterial solute-binding protein 5 family.</text>
</comment>
<dbReference type="PROSITE" id="PS51257">
    <property type="entry name" value="PROKAR_LIPOPROTEIN"/>
    <property type="match status" value="1"/>
</dbReference>
<dbReference type="GO" id="GO:1904680">
    <property type="term" value="F:peptide transmembrane transporter activity"/>
    <property type="evidence" value="ECO:0007669"/>
    <property type="project" value="TreeGrafter"/>
</dbReference>
<evidence type="ECO:0000313" key="7">
    <source>
        <dbReference type="Proteomes" id="UP000886741"/>
    </source>
</evidence>
<evidence type="ECO:0000313" key="6">
    <source>
        <dbReference type="EMBL" id="HIS64170.1"/>
    </source>
</evidence>
<evidence type="ECO:0000256" key="3">
    <source>
        <dbReference type="ARBA" id="ARBA00022729"/>
    </source>
</evidence>
<feature type="chain" id="PRO_5038623720" evidence="4">
    <location>
        <begin position="23"/>
        <end position="523"/>
    </location>
</feature>
<organism evidence="6 7">
    <name type="scientific">Candidatus Avoscillospira avistercoris</name>
    <dbReference type="NCBI Taxonomy" id="2840707"/>
    <lineage>
        <taxon>Bacteria</taxon>
        <taxon>Bacillati</taxon>
        <taxon>Bacillota</taxon>
        <taxon>Clostridia</taxon>
        <taxon>Eubacteriales</taxon>
        <taxon>Oscillospiraceae</taxon>
        <taxon>Oscillospiraceae incertae sedis</taxon>
        <taxon>Candidatus Avoscillospira</taxon>
    </lineage>
</organism>
<keyword evidence="2" id="KW-0813">Transport</keyword>
<keyword evidence="3 4" id="KW-0732">Signal</keyword>
<dbReference type="Gene3D" id="3.90.76.10">
    <property type="entry name" value="Dipeptide-binding Protein, Domain 1"/>
    <property type="match status" value="1"/>
</dbReference>
<evidence type="ECO:0000256" key="4">
    <source>
        <dbReference type="SAM" id="SignalP"/>
    </source>
</evidence>
<reference evidence="6" key="1">
    <citation type="submission" date="2020-10" db="EMBL/GenBank/DDBJ databases">
        <authorList>
            <person name="Gilroy R."/>
        </authorList>
    </citation>
    <scope>NUCLEOTIDE SEQUENCE</scope>
    <source>
        <strain evidence="6">ChiBcec16-1751</strain>
    </source>
</reference>
<dbReference type="GO" id="GO:0043190">
    <property type="term" value="C:ATP-binding cassette (ABC) transporter complex"/>
    <property type="evidence" value="ECO:0007669"/>
    <property type="project" value="InterPro"/>
</dbReference>
<accession>A0A9D1F8R1</accession>
<dbReference type="Gene3D" id="3.10.105.10">
    <property type="entry name" value="Dipeptide-binding Protein, Domain 3"/>
    <property type="match status" value="1"/>
</dbReference>
<dbReference type="InterPro" id="IPR000914">
    <property type="entry name" value="SBP_5_dom"/>
</dbReference>
<sequence>MKKNLLRLVAATLALCTMMGMAACGSKDAGTTDGTTTTGDTASTGGYKDTLVWAQGADVTSLDPHQGKETPSVEVTCQIFDTLVTVDPETNEIVGQIAESWEQTDDLTYVFQIRQGIKFHDGSDLTAEDVKFSLERAINSAAVSYIVDFIDTVTVDGDYTVTVKTKEPYGPALRNLAIPFAAIVPKAVVEADEDAFILNPIGSGPYTFVEWKQGDHITLKAFDDYYAGKPQTENLTMRVIPEASQRSIALETGEVDLAYDLAVNDISRINENESTTVYEVPSLSCWYISLNMNKEPFNNPLVREALSYAIDRQTLVDTINAGSGEPADSIIAPGVFGYYSTGVREYNPEKAKELLAEAGYPNGFDCSLWVNDNQSRIEMCQAMQNMFQQVGVNVNLEVLEFGSYISRTTNGEHDMAYFGWTTSSGDADYTYYSLEHSSQQGAAGNRSFINDPEVDALVEEARSTSDEATREELYKELAIKLDSINNNLNIFYSSINVGASKKVEGFVMDANGYHNLDTVKVAQ</sequence>
<dbReference type="PIRSF" id="PIRSF002741">
    <property type="entry name" value="MppA"/>
    <property type="match status" value="1"/>
</dbReference>
<dbReference type="PANTHER" id="PTHR30290:SF9">
    <property type="entry name" value="OLIGOPEPTIDE-BINDING PROTEIN APPA"/>
    <property type="match status" value="1"/>
</dbReference>
<gene>
    <name evidence="6" type="ORF">IAA83_02215</name>
</gene>
<dbReference type="GO" id="GO:0015833">
    <property type="term" value="P:peptide transport"/>
    <property type="evidence" value="ECO:0007669"/>
    <property type="project" value="TreeGrafter"/>
</dbReference>
<evidence type="ECO:0000256" key="2">
    <source>
        <dbReference type="ARBA" id="ARBA00022448"/>
    </source>
</evidence>
<comment type="caution">
    <text evidence="6">The sequence shown here is derived from an EMBL/GenBank/DDBJ whole genome shotgun (WGS) entry which is preliminary data.</text>
</comment>
<dbReference type="Proteomes" id="UP000886741">
    <property type="component" value="Unassembled WGS sequence"/>
</dbReference>
<reference evidence="6" key="2">
    <citation type="journal article" date="2021" name="PeerJ">
        <title>Extensive microbial diversity within the chicken gut microbiome revealed by metagenomics and culture.</title>
        <authorList>
            <person name="Gilroy R."/>
            <person name="Ravi A."/>
            <person name="Getino M."/>
            <person name="Pursley I."/>
            <person name="Horton D.L."/>
            <person name="Alikhan N.F."/>
            <person name="Baker D."/>
            <person name="Gharbi K."/>
            <person name="Hall N."/>
            <person name="Watson M."/>
            <person name="Adriaenssens E.M."/>
            <person name="Foster-Nyarko E."/>
            <person name="Jarju S."/>
            <person name="Secka A."/>
            <person name="Antonio M."/>
            <person name="Oren A."/>
            <person name="Chaudhuri R.R."/>
            <person name="La Ragione R."/>
            <person name="Hildebrand F."/>
            <person name="Pallen M.J."/>
        </authorList>
    </citation>
    <scope>NUCLEOTIDE SEQUENCE</scope>
    <source>
        <strain evidence="6">ChiBcec16-1751</strain>
    </source>
</reference>
<dbReference type="Pfam" id="PF00496">
    <property type="entry name" value="SBP_bac_5"/>
    <property type="match status" value="1"/>
</dbReference>